<keyword evidence="1" id="KW-0472">Membrane</keyword>
<evidence type="ECO:0000256" key="1">
    <source>
        <dbReference type="SAM" id="Phobius"/>
    </source>
</evidence>
<name>A0A5J6VJZ6_9VIRU</name>
<proteinExistence type="predicted"/>
<evidence type="ECO:0000313" key="2">
    <source>
        <dbReference type="EMBL" id="QFG74163.1"/>
    </source>
</evidence>
<keyword evidence="1" id="KW-0812">Transmembrane</keyword>
<protein>
    <submittedName>
        <fullName evidence="2">Uncharacterized protein</fullName>
    </submittedName>
</protein>
<reference evidence="2" key="1">
    <citation type="journal article" date="2019" name="Philos. Trans. R. Soc. Lond., B, Biol. Sci.">
        <title>Targeted metagenomic recovery of four divergent viruses reveals shared and distinctive characteristics of giant viruses of marine eukaryotes.</title>
        <authorList>
            <person name="Needham D.M."/>
            <person name="Poirier C."/>
            <person name="Hehenberger E."/>
            <person name="Jimenez V."/>
            <person name="Swalwell J.E."/>
            <person name="Santoro A.E."/>
            <person name="Worden A.Z."/>
        </authorList>
    </citation>
    <scope>NUCLEOTIDE SEQUENCE</scope>
    <source>
        <strain evidence="2">OPacV-662</strain>
    </source>
</reference>
<feature type="transmembrane region" description="Helical" evidence="1">
    <location>
        <begin position="54"/>
        <end position="73"/>
    </location>
</feature>
<keyword evidence="1" id="KW-1133">Transmembrane helix</keyword>
<accession>A0A5J6VJZ6</accession>
<feature type="transmembrane region" description="Helical" evidence="1">
    <location>
        <begin position="117"/>
        <end position="136"/>
    </location>
</feature>
<feature type="transmembrane region" description="Helical" evidence="1">
    <location>
        <begin position="25"/>
        <end position="42"/>
    </location>
</feature>
<sequence length="154" mass="17580">MAGTLDTPSETNAKSFLKEIDARTIGFPIIGLLIMYVVLVNIKYQNDTSKQECFTLKLIYVVLFFAVLAFLLIDYKVIPSDDISVQKILLYAALVFFFANIHRITETFDNVGCNYTFKIRSTMISVGTVFVIAYLLNDNSEYYNKVVMKDLQKI</sequence>
<dbReference type="EMBL" id="MN448282">
    <property type="protein sequence ID" value="QFG74163.1"/>
    <property type="molecule type" value="Genomic_DNA"/>
</dbReference>
<feature type="transmembrane region" description="Helical" evidence="1">
    <location>
        <begin position="88"/>
        <end position="105"/>
    </location>
</feature>
<organism evidence="2">
    <name type="scientific">Megaviridae environmental sample</name>
    <dbReference type="NCBI Taxonomy" id="1737588"/>
    <lineage>
        <taxon>Viruses</taxon>
        <taxon>Varidnaviria</taxon>
        <taxon>Bamfordvirae</taxon>
        <taxon>Nucleocytoviricota</taxon>
        <taxon>Megaviricetes</taxon>
        <taxon>Imitervirales</taxon>
        <taxon>Mimiviridae</taxon>
        <taxon>environmental samples</taxon>
    </lineage>
</organism>